<dbReference type="OrthoDB" id="74314at2759"/>
<sequence>MMRLSFAFAKISHLSSESQAENETEIFDIFTTDDNVILFAEEHSENYQHQQHNDDKVNEQRELAPQRREREVVRNRLRASRRRTAILYTLAPRINIPGAAWGILKSSAGLRGHRQHVLGKPKHIKQMIVTLLRKFRVADNPRKFALYECSYESDEETPTLLSKSNNKDRYR</sequence>
<dbReference type="AlphaFoldDB" id="A0A3P7IP80"/>
<accession>A0A3P7IP80</accession>
<evidence type="ECO:0008006" key="4">
    <source>
        <dbReference type="Google" id="ProtNLM"/>
    </source>
</evidence>
<dbReference type="Proteomes" id="UP000270094">
    <property type="component" value="Unassembled WGS sequence"/>
</dbReference>
<keyword evidence="3" id="KW-1185">Reference proteome</keyword>
<protein>
    <recommendedName>
        <fullName evidence="4">Ras-associating domain-containing protein</fullName>
    </recommendedName>
</protein>
<name>A0A3P7IP80_STRVU</name>
<proteinExistence type="predicted"/>
<evidence type="ECO:0000256" key="1">
    <source>
        <dbReference type="SAM" id="MobiDB-lite"/>
    </source>
</evidence>
<dbReference type="EMBL" id="UYYB01002322">
    <property type="protein sequence ID" value="VDM66217.1"/>
    <property type="molecule type" value="Genomic_DNA"/>
</dbReference>
<dbReference type="Gene3D" id="3.10.20.90">
    <property type="entry name" value="Phosphatidylinositol 3-kinase Catalytic Subunit, Chain A, domain 1"/>
    <property type="match status" value="1"/>
</dbReference>
<reference evidence="2 3" key="1">
    <citation type="submission" date="2018-11" db="EMBL/GenBank/DDBJ databases">
        <authorList>
            <consortium name="Pathogen Informatics"/>
        </authorList>
    </citation>
    <scope>NUCLEOTIDE SEQUENCE [LARGE SCALE GENOMIC DNA]</scope>
</reference>
<gene>
    <name evidence="2" type="ORF">SVUK_LOCUS1215</name>
</gene>
<evidence type="ECO:0000313" key="2">
    <source>
        <dbReference type="EMBL" id="VDM66217.1"/>
    </source>
</evidence>
<evidence type="ECO:0000313" key="3">
    <source>
        <dbReference type="Proteomes" id="UP000270094"/>
    </source>
</evidence>
<organism evidence="2 3">
    <name type="scientific">Strongylus vulgaris</name>
    <name type="common">Blood worm</name>
    <dbReference type="NCBI Taxonomy" id="40348"/>
    <lineage>
        <taxon>Eukaryota</taxon>
        <taxon>Metazoa</taxon>
        <taxon>Ecdysozoa</taxon>
        <taxon>Nematoda</taxon>
        <taxon>Chromadorea</taxon>
        <taxon>Rhabditida</taxon>
        <taxon>Rhabditina</taxon>
        <taxon>Rhabditomorpha</taxon>
        <taxon>Strongyloidea</taxon>
        <taxon>Strongylidae</taxon>
        <taxon>Strongylus</taxon>
    </lineage>
</organism>
<feature type="region of interest" description="Disordered" evidence="1">
    <location>
        <begin position="46"/>
        <end position="67"/>
    </location>
</feature>